<sequence>MAITVVVSW</sequence>
<reference evidence="1" key="1">
    <citation type="submission" date="2014-09" db="EMBL/GenBank/DDBJ databases">
        <authorList>
            <person name="Magalhaes I.L.F."/>
            <person name="Oliveira U."/>
            <person name="Santos F.R."/>
            <person name="Vidigal T.H.D.A."/>
            <person name="Brescovit A.D."/>
            <person name="Santos A.J."/>
        </authorList>
    </citation>
    <scope>NUCLEOTIDE SEQUENCE</scope>
    <source>
        <tissue evidence="1">Shoot tissue taken approximately 20 cm above the soil surface</tissue>
    </source>
</reference>
<dbReference type="EMBL" id="GBRH01159856">
    <property type="protein sequence ID" value="JAE38040.1"/>
    <property type="molecule type" value="Transcribed_RNA"/>
</dbReference>
<accession>A0A0A9HLK7</accession>
<name>A0A0A9HLK7_ARUDO</name>
<reference evidence="1" key="2">
    <citation type="journal article" date="2015" name="Data Brief">
        <title>Shoot transcriptome of the giant reed, Arundo donax.</title>
        <authorList>
            <person name="Barrero R.A."/>
            <person name="Guerrero F.D."/>
            <person name="Moolhuijzen P."/>
            <person name="Goolsby J.A."/>
            <person name="Tidwell J."/>
            <person name="Bellgard S.E."/>
            <person name="Bellgard M.I."/>
        </authorList>
    </citation>
    <scope>NUCLEOTIDE SEQUENCE</scope>
    <source>
        <tissue evidence="1">Shoot tissue taken approximately 20 cm above the soil surface</tissue>
    </source>
</reference>
<proteinExistence type="predicted"/>
<organism evidence="1">
    <name type="scientific">Arundo donax</name>
    <name type="common">Giant reed</name>
    <name type="synonym">Donax arundinaceus</name>
    <dbReference type="NCBI Taxonomy" id="35708"/>
    <lineage>
        <taxon>Eukaryota</taxon>
        <taxon>Viridiplantae</taxon>
        <taxon>Streptophyta</taxon>
        <taxon>Embryophyta</taxon>
        <taxon>Tracheophyta</taxon>
        <taxon>Spermatophyta</taxon>
        <taxon>Magnoliopsida</taxon>
        <taxon>Liliopsida</taxon>
        <taxon>Poales</taxon>
        <taxon>Poaceae</taxon>
        <taxon>PACMAD clade</taxon>
        <taxon>Arundinoideae</taxon>
        <taxon>Arundineae</taxon>
        <taxon>Arundo</taxon>
    </lineage>
</organism>
<protein>
    <submittedName>
        <fullName evidence="1">Uncharacterized protein</fullName>
    </submittedName>
</protein>
<evidence type="ECO:0000313" key="1">
    <source>
        <dbReference type="EMBL" id="JAE38040.1"/>
    </source>
</evidence>